<dbReference type="SMART" id="SM00448">
    <property type="entry name" value="REC"/>
    <property type="match status" value="1"/>
</dbReference>
<dbReference type="RefSeq" id="WP_349240683.1">
    <property type="nucleotide sequence ID" value="NZ_JAVTTO010000001.1"/>
</dbReference>
<evidence type="ECO:0000259" key="2">
    <source>
        <dbReference type="PROSITE" id="PS50110"/>
    </source>
</evidence>
<dbReference type="InterPro" id="IPR011006">
    <property type="entry name" value="CheY-like_superfamily"/>
</dbReference>
<dbReference type="Gene3D" id="2.40.50.1020">
    <property type="entry name" value="LytTr DNA-binding domain"/>
    <property type="match status" value="1"/>
</dbReference>
<evidence type="ECO:0000259" key="3">
    <source>
        <dbReference type="PROSITE" id="PS50930"/>
    </source>
</evidence>
<evidence type="ECO:0000313" key="4">
    <source>
        <dbReference type="EMBL" id="MDT7831438.1"/>
    </source>
</evidence>
<keyword evidence="5" id="KW-1185">Reference proteome</keyword>
<dbReference type="PANTHER" id="PTHR37299:SF1">
    <property type="entry name" value="STAGE 0 SPORULATION PROTEIN A HOMOLOG"/>
    <property type="match status" value="1"/>
</dbReference>
<reference evidence="4 5" key="1">
    <citation type="submission" date="2023-09" db="EMBL/GenBank/DDBJ databases">
        <title>Novel taxa isolated from Blanes Bay.</title>
        <authorList>
            <person name="Rey-Velasco X."/>
            <person name="Lucena T."/>
        </authorList>
    </citation>
    <scope>NUCLEOTIDE SEQUENCE [LARGE SCALE GENOMIC DNA]</scope>
    <source>
        <strain evidence="4 5">S356</strain>
    </source>
</reference>
<dbReference type="Pfam" id="PF04397">
    <property type="entry name" value="LytTR"/>
    <property type="match status" value="1"/>
</dbReference>
<sequence length="237" mass="27654">MKKHLTCIIVDDEPPAIRLLEKYVEKIPSVKLVNTFTKPLEVLQFLESQSVDIVFLDIQMPEITGIQLSKIINKDTHVIFTTAYPEFALESYDVAAMDYLLKPIEFERFYKAVEKVQPKEVSSSSNSSPENKYIFFKTDGKNKFKKVFLTDVLFFQGLKNYVAVQLEDEQIITYSTLKHILEMLPKRNFIQVHKSYIVSIEQIDQIENDAIWIKNRQVPIGNTYRKGFFEKINSKEI</sequence>
<keyword evidence="4" id="KW-0238">DNA-binding</keyword>
<name>A0ABU3LCW1_9FLAO</name>
<dbReference type="InterPro" id="IPR046947">
    <property type="entry name" value="LytR-like"/>
</dbReference>
<feature type="domain" description="HTH LytTR-type" evidence="3">
    <location>
        <begin position="151"/>
        <end position="234"/>
    </location>
</feature>
<dbReference type="InterPro" id="IPR001789">
    <property type="entry name" value="Sig_transdc_resp-reg_receiver"/>
</dbReference>
<dbReference type="PROSITE" id="PS50930">
    <property type="entry name" value="HTH_LYTTR"/>
    <property type="match status" value="1"/>
</dbReference>
<gene>
    <name evidence="4" type="ORF">RQM59_03545</name>
</gene>
<keyword evidence="1" id="KW-0597">Phosphoprotein</keyword>
<dbReference type="PROSITE" id="PS50110">
    <property type="entry name" value="RESPONSE_REGULATORY"/>
    <property type="match status" value="1"/>
</dbReference>
<dbReference type="EMBL" id="JAVTTO010000001">
    <property type="protein sequence ID" value="MDT7831438.1"/>
    <property type="molecule type" value="Genomic_DNA"/>
</dbReference>
<dbReference type="InterPro" id="IPR007492">
    <property type="entry name" value="LytTR_DNA-bd_dom"/>
</dbReference>
<evidence type="ECO:0000313" key="5">
    <source>
        <dbReference type="Proteomes" id="UP001257277"/>
    </source>
</evidence>
<accession>A0ABU3LCW1</accession>
<dbReference type="Pfam" id="PF00072">
    <property type="entry name" value="Response_reg"/>
    <property type="match status" value="1"/>
</dbReference>
<feature type="domain" description="Response regulatory" evidence="2">
    <location>
        <begin position="6"/>
        <end position="117"/>
    </location>
</feature>
<evidence type="ECO:0000256" key="1">
    <source>
        <dbReference type="PROSITE-ProRule" id="PRU00169"/>
    </source>
</evidence>
<organism evidence="4 5">
    <name type="scientific">Asprobacillus argus</name>
    <dbReference type="NCBI Taxonomy" id="3076534"/>
    <lineage>
        <taxon>Bacteria</taxon>
        <taxon>Pseudomonadati</taxon>
        <taxon>Bacteroidota</taxon>
        <taxon>Flavobacteriia</taxon>
        <taxon>Flavobacteriales</taxon>
        <taxon>Flavobacteriaceae</taxon>
        <taxon>Asprobacillus</taxon>
    </lineage>
</organism>
<feature type="modified residue" description="4-aspartylphosphate" evidence="1">
    <location>
        <position position="57"/>
    </location>
</feature>
<comment type="caution">
    <text evidence="4">The sequence shown here is derived from an EMBL/GenBank/DDBJ whole genome shotgun (WGS) entry which is preliminary data.</text>
</comment>
<dbReference type="GO" id="GO:0003677">
    <property type="term" value="F:DNA binding"/>
    <property type="evidence" value="ECO:0007669"/>
    <property type="project" value="UniProtKB-KW"/>
</dbReference>
<proteinExistence type="predicted"/>
<dbReference type="SUPFAM" id="SSF52172">
    <property type="entry name" value="CheY-like"/>
    <property type="match status" value="1"/>
</dbReference>
<dbReference type="Gene3D" id="3.40.50.2300">
    <property type="match status" value="1"/>
</dbReference>
<dbReference type="PANTHER" id="PTHR37299">
    <property type="entry name" value="TRANSCRIPTIONAL REGULATOR-RELATED"/>
    <property type="match status" value="1"/>
</dbReference>
<dbReference type="Proteomes" id="UP001257277">
    <property type="component" value="Unassembled WGS sequence"/>
</dbReference>
<protein>
    <submittedName>
        <fullName evidence="4">LytTR family DNA-binding domain-containing protein</fullName>
    </submittedName>
</protein>
<dbReference type="SMART" id="SM00850">
    <property type="entry name" value="LytTR"/>
    <property type="match status" value="1"/>
</dbReference>